<sequence length="165" mass="18347">MLQLLIKRLINVQVTHKSTVLSLFISYVLGLFLIGCEPNSHEPQASMAVDPSLCNFKSGPCTQSVADVDLELTISPWQTPSERPLQLVISTSQEVSNIKVKVQGRDMFMGIIPVKLSQIDENKHQGSLIYGSCSSDYMVWSAIVSYEIDGVEKFTSFDFLADSER</sequence>
<dbReference type="EMBL" id="CP000851">
    <property type="protein sequence ID" value="ABV87533.1"/>
    <property type="molecule type" value="Genomic_DNA"/>
</dbReference>
<dbReference type="Proteomes" id="UP000002608">
    <property type="component" value="Chromosome"/>
</dbReference>
<reference evidence="1 2" key="1">
    <citation type="submission" date="2007-10" db="EMBL/GenBank/DDBJ databases">
        <title>Complete sequence of Shewanella pealeana ATCC 700345.</title>
        <authorList>
            <consortium name="US DOE Joint Genome Institute"/>
            <person name="Copeland A."/>
            <person name="Lucas S."/>
            <person name="Lapidus A."/>
            <person name="Barry K."/>
            <person name="Glavina del Rio T."/>
            <person name="Dalin E."/>
            <person name="Tice H."/>
            <person name="Pitluck S."/>
            <person name="Chertkov O."/>
            <person name="Brettin T."/>
            <person name="Bruce D."/>
            <person name="Detter J.C."/>
            <person name="Han C."/>
            <person name="Schmutz J."/>
            <person name="Larimer F."/>
            <person name="Land M."/>
            <person name="Hauser L."/>
            <person name="Kyrpides N."/>
            <person name="Kim E."/>
            <person name="Zhao J.-S.Z."/>
            <person name="Manno D."/>
            <person name="Hawari J."/>
            <person name="Richardson P."/>
        </authorList>
    </citation>
    <scope>NUCLEOTIDE SEQUENCE [LARGE SCALE GENOMIC DNA]</scope>
    <source>
        <strain evidence="2">ATCC 700345 / ANG-SQ1</strain>
    </source>
</reference>
<accession>A8H4P6</accession>
<dbReference type="KEGG" id="spl:Spea_2213"/>
<proteinExistence type="predicted"/>
<dbReference type="AlphaFoldDB" id="A8H4P6"/>
<dbReference type="STRING" id="398579.Spea_2213"/>
<gene>
    <name evidence="1" type="ordered locus">Spea_2213</name>
</gene>
<evidence type="ECO:0000313" key="2">
    <source>
        <dbReference type="Proteomes" id="UP000002608"/>
    </source>
</evidence>
<protein>
    <submittedName>
        <fullName evidence="1">Uncharacterized protein</fullName>
    </submittedName>
</protein>
<name>A8H4P6_SHEPA</name>
<dbReference type="RefSeq" id="WP_012155449.1">
    <property type="nucleotide sequence ID" value="NC_009901.1"/>
</dbReference>
<evidence type="ECO:0000313" key="1">
    <source>
        <dbReference type="EMBL" id="ABV87533.1"/>
    </source>
</evidence>
<dbReference type="eggNOG" id="ENOG5033DQT">
    <property type="taxonomic scope" value="Bacteria"/>
</dbReference>
<organism evidence="1 2">
    <name type="scientific">Shewanella pealeana (strain ATCC 700345 / ANG-SQ1)</name>
    <dbReference type="NCBI Taxonomy" id="398579"/>
    <lineage>
        <taxon>Bacteria</taxon>
        <taxon>Pseudomonadati</taxon>
        <taxon>Pseudomonadota</taxon>
        <taxon>Gammaproteobacteria</taxon>
        <taxon>Alteromonadales</taxon>
        <taxon>Shewanellaceae</taxon>
        <taxon>Shewanella</taxon>
    </lineage>
</organism>
<dbReference type="HOGENOM" id="CLU_139764_0_0_6"/>
<keyword evidence="2" id="KW-1185">Reference proteome</keyword>